<feature type="domain" description="NAD-dependent DNA ligase N-terminal" evidence="12">
    <location>
        <begin position="4"/>
        <end position="452"/>
    </location>
</feature>
<dbReference type="Gene3D" id="1.10.150.20">
    <property type="entry name" value="5' to 3' exonuclease, C-terminal subdomain"/>
    <property type="match status" value="2"/>
</dbReference>
<evidence type="ECO:0000256" key="2">
    <source>
        <dbReference type="ARBA" id="ARBA00022705"/>
    </source>
</evidence>
<evidence type="ECO:0000313" key="14">
    <source>
        <dbReference type="Proteomes" id="UP000294344"/>
    </source>
</evidence>
<dbReference type="SMART" id="SM00532">
    <property type="entry name" value="LIGANc"/>
    <property type="match status" value="1"/>
</dbReference>
<gene>
    <name evidence="10 13" type="primary">ligA</name>
    <name evidence="13" type="ORF">BUCICURV3402_040</name>
</gene>
<dbReference type="HAMAP" id="MF_01588">
    <property type="entry name" value="DNA_ligase_A"/>
    <property type="match status" value="1"/>
</dbReference>
<dbReference type="SUPFAM" id="SSF56091">
    <property type="entry name" value="DNA ligase/mRNA capping enzyme, catalytic domain"/>
    <property type="match status" value="1"/>
</dbReference>
<dbReference type="InterPro" id="IPR010994">
    <property type="entry name" value="RuvA_2-like"/>
</dbReference>
<dbReference type="PROSITE" id="PS01055">
    <property type="entry name" value="DNA_LIGASE_N1"/>
    <property type="match status" value="1"/>
</dbReference>
<evidence type="ECO:0000259" key="12">
    <source>
        <dbReference type="SMART" id="SM00532"/>
    </source>
</evidence>
<dbReference type="InterPro" id="IPR013839">
    <property type="entry name" value="DNAligase_adenylation"/>
</dbReference>
<dbReference type="AlphaFoldDB" id="A0A451D662"/>
<dbReference type="EMBL" id="LR217710">
    <property type="protein sequence ID" value="VFP81339.1"/>
    <property type="molecule type" value="Genomic_DNA"/>
</dbReference>
<evidence type="ECO:0000256" key="6">
    <source>
        <dbReference type="ARBA" id="ARBA00022842"/>
    </source>
</evidence>
<keyword evidence="6 10" id="KW-0460">Magnesium</keyword>
<dbReference type="Pfam" id="PF03120">
    <property type="entry name" value="OB_DNA_ligase"/>
    <property type="match status" value="1"/>
</dbReference>
<evidence type="ECO:0000256" key="1">
    <source>
        <dbReference type="ARBA" id="ARBA00022598"/>
    </source>
</evidence>
<sequence length="591" mass="68268">MVKSVYDKIIELRLQLRYHNYMYYTLDSPIISDSVYDELCIQLIKLEKEYGQKKSFDISDRLLNQIGGKKLYSFSEYIHKAPMLSLNSTNNISDIIYFDKKIKKYLKNTDNIKYYCDFKFDGLAVNLFYENGLLVSASTRGDGKIGEDITKNIFTISSIPKEIKGNDFPKKIEIRGEVFMTKSDFFLLNKSRMSNNKKIFSNPRNAAAGSLRQLDYKITKQRKLMFFVYGYGLFHYKKKINSHYERLIKIKEWGFPLNKDFLLSNCINNIINFYNIVNIRRSKLNFEIDGIVIKVDSIFLQEKLGYVEKYPRWSIALKFPSLDVETRIIDVSFQIGRTGVITPIAHFIPINIGGVIISKASLHNIGIIKKLDLHINDFILVYRAGEVIPKIRKVIISKRDESIKKIIFPLNCLSCGAKLLYSTNLVSYFCPNDFLCPDQNLKKLIYFSSKNCLKIKGLGPKNIIKLVKYGCLNTPVDFFNLNINYLQKISGLGKKLSNKIIENINFSKNVSLDKFICSLGILYVGTSIAKLLSNYFMSIEKFLYTDYLTLLKIKGIGENIANSIIKFIQKKNNKKIILNLIQILNIFFISK</sequence>
<dbReference type="Pfam" id="PF22745">
    <property type="entry name" value="Nlig-Ia"/>
    <property type="match status" value="1"/>
</dbReference>
<dbReference type="InterPro" id="IPR041663">
    <property type="entry name" value="DisA/LigA_HHH"/>
</dbReference>
<dbReference type="InterPro" id="IPR013840">
    <property type="entry name" value="DNAligase_N"/>
</dbReference>
<dbReference type="CDD" id="cd00114">
    <property type="entry name" value="LIGANc"/>
    <property type="match status" value="1"/>
</dbReference>
<keyword evidence="8 10" id="KW-0234">DNA repair</keyword>
<keyword evidence="4 10" id="KW-0227">DNA damage</keyword>
<evidence type="ECO:0000256" key="8">
    <source>
        <dbReference type="ARBA" id="ARBA00023204"/>
    </source>
</evidence>
<dbReference type="InterPro" id="IPR001679">
    <property type="entry name" value="DNA_ligase"/>
</dbReference>
<feature type="active site" description="N6-AMP-lysine intermediate" evidence="10">
    <location>
        <position position="119"/>
    </location>
</feature>
<dbReference type="SMART" id="SM00278">
    <property type="entry name" value="HhH1"/>
    <property type="match status" value="3"/>
</dbReference>
<feature type="domain" description="Helix-hairpin-helix DNA-binding motif class 1" evidence="11">
    <location>
        <begin position="548"/>
        <end position="567"/>
    </location>
</feature>
<feature type="binding site" evidence="10">
    <location>
        <position position="140"/>
    </location>
    <ligand>
        <name>NAD(+)</name>
        <dbReference type="ChEBI" id="CHEBI:57540"/>
    </ligand>
</feature>
<dbReference type="SUPFAM" id="SSF47781">
    <property type="entry name" value="RuvA domain 2-like"/>
    <property type="match status" value="1"/>
</dbReference>
<comment type="similarity">
    <text evidence="10">Belongs to the NAD-dependent DNA ligase family. LigA subfamily.</text>
</comment>
<dbReference type="OrthoDB" id="9759736at2"/>
<reference evidence="13 14" key="1">
    <citation type="submission" date="2019-02" db="EMBL/GenBank/DDBJ databases">
        <authorList>
            <person name="Manzano-Marin A."/>
            <person name="Manzano-Marin A."/>
        </authorList>
    </citation>
    <scope>NUCLEOTIDE SEQUENCE [LARGE SCALE GENOMIC DNA]</scope>
    <source>
        <strain evidence="13 14">BuCicurvipes</strain>
    </source>
</reference>
<feature type="binding site" evidence="10">
    <location>
        <position position="318"/>
    </location>
    <ligand>
        <name>NAD(+)</name>
        <dbReference type="ChEBI" id="CHEBI:57540"/>
    </ligand>
</feature>
<feature type="binding site" evidence="10">
    <location>
        <begin position="33"/>
        <end position="37"/>
    </location>
    <ligand>
        <name>NAD(+)</name>
        <dbReference type="ChEBI" id="CHEBI:57540"/>
    </ligand>
</feature>
<dbReference type="InterPro" id="IPR003583">
    <property type="entry name" value="Hlx-hairpin-Hlx_DNA-bd_motif"/>
</dbReference>
<dbReference type="Pfam" id="PF01653">
    <property type="entry name" value="DNA_ligase_aden"/>
    <property type="match status" value="1"/>
</dbReference>
<dbReference type="Gene3D" id="3.30.470.30">
    <property type="entry name" value="DNA ligase/mRNA capping enzyme"/>
    <property type="match status" value="1"/>
</dbReference>
<evidence type="ECO:0000313" key="13">
    <source>
        <dbReference type="EMBL" id="VFP81339.1"/>
    </source>
</evidence>
<keyword evidence="5 10" id="KW-0862">Zinc</keyword>
<evidence type="ECO:0000256" key="7">
    <source>
        <dbReference type="ARBA" id="ARBA00023027"/>
    </source>
</evidence>
<dbReference type="GO" id="GO:0006281">
    <property type="term" value="P:DNA repair"/>
    <property type="evidence" value="ECO:0007669"/>
    <property type="project" value="UniProtKB-KW"/>
</dbReference>
<dbReference type="RefSeq" id="WP_154029106.1">
    <property type="nucleotide sequence ID" value="NZ_LR217710.1"/>
</dbReference>
<dbReference type="GO" id="GO:0046872">
    <property type="term" value="F:metal ion binding"/>
    <property type="evidence" value="ECO:0007669"/>
    <property type="project" value="UniProtKB-KW"/>
</dbReference>
<dbReference type="PIRSF" id="PIRSF001604">
    <property type="entry name" value="LigA"/>
    <property type="match status" value="1"/>
</dbReference>
<feature type="binding site" evidence="10">
    <location>
        <position position="412"/>
    </location>
    <ligand>
        <name>Zn(2+)</name>
        <dbReference type="ChEBI" id="CHEBI:29105"/>
    </ligand>
</feature>
<dbReference type="Pfam" id="PF12826">
    <property type="entry name" value="HHH_2"/>
    <property type="match status" value="1"/>
</dbReference>
<dbReference type="Pfam" id="PF14520">
    <property type="entry name" value="HHH_5"/>
    <property type="match status" value="1"/>
</dbReference>
<keyword evidence="2 10" id="KW-0235">DNA replication</keyword>
<evidence type="ECO:0000256" key="10">
    <source>
        <dbReference type="HAMAP-Rule" id="MF_01588"/>
    </source>
</evidence>
<dbReference type="EC" id="6.5.1.2" evidence="10"/>
<evidence type="ECO:0000256" key="3">
    <source>
        <dbReference type="ARBA" id="ARBA00022723"/>
    </source>
</evidence>
<evidence type="ECO:0000256" key="4">
    <source>
        <dbReference type="ARBA" id="ARBA00022763"/>
    </source>
</evidence>
<comment type="catalytic activity">
    <reaction evidence="9 10">
        <text>NAD(+) + (deoxyribonucleotide)n-3'-hydroxyl + 5'-phospho-(deoxyribonucleotide)m = (deoxyribonucleotide)n+m + AMP + beta-nicotinamide D-nucleotide.</text>
        <dbReference type="EC" id="6.5.1.2"/>
    </reaction>
</comment>
<feature type="binding site" evidence="10">
    <location>
        <position position="430"/>
    </location>
    <ligand>
        <name>Zn(2+)</name>
        <dbReference type="ChEBI" id="CHEBI:29105"/>
    </ligand>
</feature>
<protein>
    <recommendedName>
        <fullName evidence="10">DNA ligase</fullName>
        <ecNumber evidence="10">6.5.1.2</ecNumber>
    </recommendedName>
    <alternativeName>
        <fullName evidence="10">Polydeoxyribonucleotide synthase [NAD(+)]</fullName>
    </alternativeName>
</protein>
<evidence type="ECO:0000256" key="5">
    <source>
        <dbReference type="ARBA" id="ARBA00022833"/>
    </source>
</evidence>
<keyword evidence="3 10" id="KW-0479">Metal-binding</keyword>
<dbReference type="FunFam" id="3.30.470.30:FF:000001">
    <property type="entry name" value="DNA ligase"/>
    <property type="match status" value="1"/>
</dbReference>
<dbReference type="GO" id="GO:0003677">
    <property type="term" value="F:DNA binding"/>
    <property type="evidence" value="ECO:0007669"/>
    <property type="project" value="InterPro"/>
</dbReference>
<comment type="function">
    <text evidence="10">DNA ligase that catalyzes the formation of phosphodiester linkages between 5'-phosphoryl and 3'-hydroxyl groups in double-stranded DNA using NAD as a coenzyme and as the energy source for the reaction. It is essential for DNA replication and repair of damaged DNA.</text>
</comment>
<dbReference type="GO" id="GO:0003911">
    <property type="term" value="F:DNA ligase (NAD+) activity"/>
    <property type="evidence" value="ECO:0007669"/>
    <property type="project" value="UniProtKB-UniRule"/>
</dbReference>
<comment type="cofactor">
    <cofactor evidence="10">
        <name>Mg(2+)</name>
        <dbReference type="ChEBI" id="CHEBI:18420"/>
    </cofactor>
    <cofactor evidence="10">
        <name>Mn(2+)</name>
        <dbReference type="ChEBI" id="CHEBI:29035"/>
    </cofactor>
</comment>
<evidence type="ECO:0000256" key="9">
    <source>
        <dbReference type="ARBA" id="ARBA00034005"/>
    </source>
</evidence>
<dbReference type="InterPro" id="IPR012340">
    <property type="entry name" value="NA-bd_OB-fold"/>
</dbReference>
<feature type="binding site" evidence="10">
    <location>
        <position position="415"/>
    </location>
    <ligand>
        <name>Zn(2+)</name>
        <dbReference type="ChEBI" id="CHEBI:29105"/>
    </ligand>
</feature>
<dbReference type="NCBIfam" id="NF005932">
    <property type="entry name" value="PRK07956.1"/>
    <property type="match status" value="1"/>
</dbReference>
<feature type="binding site" evidence="10">
    <location>
        <position position="436"/>
    </location>
    <ligand>
        <name>Zn(2+)</name>
        <dbReference type="ChEBI" id="CHEBI:29105"/>
    </ligand>
</feature>
<organism evidence="13 14">
    <name type="scientific">Buchnera aphidicola</name>
    <name type="common">Cinara curvipes</name>
    <dbReference type="NCBI Taxonomy" id="2518975"/>
    <lineage>
        <taxon>Bacteria</taxon>
        <taxon>Pseudomonadati</taxon>
        <taxon>Pseudomonadota</taxon>
        <taxon>Gammaproteobacteria</taxon>
        <taxon>Enterobacterales</taxon>
        <taxon>Erwiniaceae</taxon>
        <taxon>Buchnera</taxon>
    </lineage>
</organism>
<dbReference type="SUPFAM" id="SSF50249">
    <property type="entry name" value="Nucleic acid-binding proteins"/>
    <property type="match status" value="1"/>
</dbReference>
<keyword evidence="7 10" id="KW-0520">NAD</keyword>
<accession>A0A451D662</accession>
<dbReference type="InterPro" id="IPR018239">
    <property type="entry name" value="DNA_ligase_AS"/>
</dbReference>
<evidence type="ECO:0000259" key="11">
    <source>
        <dbReference type="SMART" id="SM00278"/>
    </source>
</evidence>
<keyword evidence="1 10" id="KW-0436">Ligase</keyword>
<dbReference type="InterPro" id="IPR004150">
    <property type="entry name" value="NAD_DNA_ligase_OB"/>
</dbReference>
<dbReference type="Proteomes" id="UP000294344">
    <property type="component" value="Chromosome"/>
</dbReference>
<feature type="domain" description="Helix-hairpin-helix DNA-binding motif class 1" evidence="11">
    <location>
        <begin position="484"/>
        <end position="503"/>
    </location>
</feature>
<proteinExistence type="inferred from homology"/>
<dbReference type="Gene3D" id="1.10.287.610">
    <property type="entry name" value="Helix hairpin bin"/>
    <property type="match status" value="1"/>
</dbReference>
<feature type="domain" description="Helix-hairpin-helix DNA-binding motif class 1" evidence="11">
    <location>
        <begin position="450"/>
        <end position="469"/>
    </location>
</feature>
<feature type="binding site" evidence="10">
    <location>
        <begin position="85"/>
        <end position="86"/>
    </location>
    <ligand>
        <name>NAD(+)</name>
        <dbReference type="ChEBI" id="CHEBI:57540"/>
    </ligand>
</feature>
<dbReference type="NCBIfam" id="TIGR00575">
    <property type="entry name" value="dnlj"/>
    <property type="match status" value="1"/>
</dbReference>
<dbReference type="Gene3D" id="2.40.50.140">
    <property type="entry name" value="Nucleic acid-binding proteins"/>
    <property type="match status" value="1"/>
</dbReference>
<name>A0A451D662_9GAMM</name>
<feature type="binding site" evidence="10">
    <location>
        <position position="117"/>
    </location>
    <ligand>
        <name>NAD(+)</name>
        <dbReference type="ChEBI" id="CHEBI:57540"/>
    </ligand>
</feature>
<feature type="binding site" evidence="10">
    <location>
        <position position="294"/>
    </location>
    <ligand>
        <name>NAD(+)</name>
        <dbReference type="ChEBI" id="CHEBI:57540"/>
    </ligand>
</feature>
<keyword evidence="10" id="KW-0464">Manganese</keyword>
<feature type="binding site" evidence="10">
    <location>
        <position position="177"/>
    </location>
    <ligand>
        <name>NAD(+)</name>
        <dbReference type="ChEBI" id="CHEBI:57540"/>
    </ligand>
</feature>
<dbReference type="GO" id="GO:0006260">
    <property type="term" value="P:DNA replication"/>
    <property type="evidence" value="ECO:0007669"/>
    <property type="project" value="UniProtKB-KW"/>
</dbReference>